<feature type="region of interest" description="Disordered" evidence="1">
    <location>
        <begin position="1"/>
        <end position="110"/>
    </location>
</feature>
<name>A0A6J4QWT5_9ACTN</name>
<organism evidence="2">
    <name type="scientific">uncultured Rubrobacteraceae bacterium</name>
    <dbReference type="NCBI Taxonomy" id="349277"/>
    <lineage>
        <taxon>Bacteria</taxon>
        <taxon>Bacillati</taxon>
        <taxon>Actinomycetota</taxon>
        <taxon>Rubrobacteria</taxon>
        <taxon>Rubrobacterales</taxon>
        <taxon>Rubrobacteraceae</taxon>
        <taxon>environmental samples</taxon>
    </lineage>
</organism>
<sequence length="110" mass="11711">GALQGHPGGTHQRAKARPDQEGTHHPDAPGLKEKDPPRSPGRGARVRPVGGNGGSRGPGRACGPLRHAREGRASRGRARDDQQARRRYHARGGGALTHRARGKGYRPCKV</sequence>
<evidence type="ECO:0000256" key="1">
    <source>
        <dbReference type="SAM" id="MobiDB-lite"/>
    </source>
</evidence>
<accession>A0A6J4QWT5</accession>
<feature type="compositionally biased region" description="Low complexity" evidence="1">
    <location>
        <begin position="40"/>
        <end position="49"/>
    </location>
</feature>
<proteinExistence type="predicted"/>
<reference evidence="2" key="1">
    <citation type="submission" date="2020-02" db="EMBL/GenBank/DDBJ databases">
        <authorList>
            <person name="Meier V. D."/>
        </authorList>
    </citation>
    <scope>NUCLEOTIDE SEQUENCE</scope>
    <source>
        <strain evidence="2">AVDCRST_MAG28</strain>
    </source>
</reference>
<feature type="non-terminal residue" evidence="2">
    <location>
        <position position="1"/>
    </location>
</feature>
<dbReference type="EMBL" id="CADCVE010000060">
    <property type="protein sequence ID" value="CAA9457677.1"/>
    <property type="molecule type" value="Genomic_DNA"/>
</dbReference>
<gene>
    <name evidence="2" type="ORF">AVDCRST_MAG28-2756</name>
</gene>
<feature type="compositionally biased region" description="Basic and acidic residues" evidence="1">
    <location>
        <begin position="16"/>
        <end position="37"/>
    </location>
</feature>
<feature type="non-terminal residue" evidence="2">
    <location>
        <position position="110"/>
    </location>
</feature>
<feature type="compositionally biased region" description="Basic and acidic residues" evidence="1">
    <location>
        <begin position="67"/>
        <end position="84"/>
    </location>
</feature>
<protein>
    <submittedName>
        <fullName evidence="2">Uncharacterized protein</fullName>
    </submittedName>
</protein>
<dbReference type="AlphaFoldDB" id="A0A6J4QWT5"/>
<feature type="compositionally biased region" description="Basic residues" evidence="1">
    <location>
        <begin position="98"/>
        <end position="110"/>
    </location>
</feature>
<evidence type="ECO:0000313" key="2">
    <source>
        <dbReference type="EMBL" id="CAA9457677.1"/>
    </source>
</evidence>